<keyword evidence="2" id="KW-1185">Reference proteome</keyword>
<accession>A0ABT8R0N3</accession>
<gene>
    <name evidence="1" type="ORF">Q0590_05310</name>
</gene>
<proteinExistence type="predicted"/>
<dbReference type="Proteomes" id="UP001168528">
    <property type="component" value="Unassembled WGS sequence"/>
</dbReference>
<name>A0ABT8R0N3_9BACT</name>
<protein>
    <submittedName>
        <fullName evidence="1">Uncharacterized protein</fullName>
    </submittedName>
</protein>
<evidence type="ECO:0000313" key="1">
    <source>
        <dbReference type="EMBL" id="MDO1445655.1"/>
    </source>
</evidence>
<sequence>MEGIDFSITREKLIALLGETTFKGKSRKKDKYPTVLKYDKVEFYFISTEDNRLNGIIIQPNISPAPSGKISYMYGWVKGNMAFIEVTNKLNESAIDYQITNDATIKTNSGIDFWFYRDTVPQENLILCKIGRFVELPI</sequence>
<dbReference type="EMBL" id="JAUKPO010000002">
    <property type="protein sequence ID" value="MDO1445655.1"/>
    <property type="molecule type" value="Genomic_DNA"/>
</dbReference>
<comment type="caution">
    <text evidence="1">The sequence shown here is derived from an EMBL/GenBank/DDBJ whole genome shotgun (WGS) entry which is preliminary data.</text>
</comment>
<dbReference type="RefSeq" id="WP_302036457.1">
    <property type="nucleotide sequence ID" value="NZ_JAUKPO010000002.1"/>
</dbReference>
<reference evidence="1" key="1">
    <citation type="submission" date="2023-07" db="EMBL/GenBank/DDBJ databases">
        <title>The genome sequence of Rhodocytophaga aerolata KACC 12507.</title>
        <authorList>
            <person name="Zhang X."/>
        </authorList>
    </citation>
    <scope>NUCLEOTIDE SEQUENCE</scope>
    <source>
        <strain evidence="1">KACC 12507</strain>
    </source>
</reference>
<organism evidence="1 2">
    <name type="scientific">Rhodocytophaga aerolata</name>
    <dbReference type="NCBI Taxonomy" id="455078"/>
    <lineage>
        <taxon>Bacteria</taxon>
        <taxon>Pseudomonadati</taxon>
        <taxon>Bacteroidota</taxon>
        <taxon>Cytophagia</taxon>
        <taxon>Cytophagales</taxon>
        <taxon>Rhodocytophagaceae</taxon>
        <taxon>Rhodocytophaga</taxon>
    </lineage>
</organism>
<evidence type="ECO:0000313" key="2">
    <source>
        <dbReference type="Proteomes" id="UP001168528"/>
    </source>
</evidence>